<dbReference type="PANTHER" id="PTHR21011:SF1">
    <property type="entry name" value="SMALL RIBOSOMAL SUBUNIT PROTEIN BS6M"/>
    <property type="match status" value="1"/>
</dbReference>
<protein>
    <recommendedName>
        <fullName evidence="4">Ribosomal protein S6</fullName>
    </recommendedName>
</protein>
<evidence type="ECO:0000256" key="1">
    <source>
        <dbReference type="ARBA" id="ARBA00009512"/>
    </source>
</evidence>
<reference evidence="3" key="1">
    <citation type="journal article" date="2014" name="Proc. Natl. Acad. Sci. U.S.A.">
        <title>Extensive sampling of basidiomycete genomes demonstrates inadequacy of the white-rot/brown-rot paradigm for wood decay fungi.</title>
        <authorList>
            <person name="Riley R."/>
            <person name="Salamov A.A."/>
            <person name="Brown D.W."/>
            <person name="Nagy L.G."/>
            <person name="Floudas D."/>
            <person name="Held B.W."/>
            <person name="Levasseur A."/>
            <person name="Lombard V."/>
            <person name="Morin E."/>
            <person name="Otillar R."/>
            <person name="Lindquist E.A."/>
            <person name="Sun H."/>
            <person name="LaButti K.M."/>
            <person name="Schmutz J."/>
            <person name="Jabbour D."/>
            <person name="Luo H."/>
            <person name="Baker S.E."/>
            <person name="Pisabarro A.G."/>
            <person name="Walton J.D."/>
            <person name="Blanchette R.A."/>
            <person name="Henrissat B."/>
            <person name="Martin F."/>
            <person name="Cullen D."/>
            <person name="Hibbett D.S."/>
            <person name="Grigoriev I.V."/>
        </authorList>
    </citation>
    <scope>NUCLEOTIDE SEQUENCE [LARGE SCALE GENOMIC DNA]</scope>
    <source>
        <strain evidence="3">FD-172 SS1</strain>
    </source>
</reference>
<dbReference type="Gene3D" id="3.30.70.60">
    <property type="match status" value="1"/>
</dbReference>
<accession>A0A067ND57</accession>
<dbReference type="CDD" id="cd15465">
    <property type="entry name" value="bS6_mito"/>
    <property type="match status" value="1"/>
</dbReference>
<dbReference type="AlphaFoldDB" id="A0A067ND57"/>
<dbReference type="Pfam" id="PF01250">
    <property type="entry name" value="Ribosomal_S6"/>
    <property type="match status" value="1"/>
</dbReference>
<proteinExistence type="inferred from homology"/>
<dbReference type="GO" id="GO:0005763">
    <property type="term" value="C:mitochondrial small ribosomal subunit"/>
    <property type="evidence" value="ECO:0007669"/>
    <property type="project" value="TreeGrafter"/>
</dbReference>
<dbReference type="GO" id="GO:0006412">
    <property type="term" value="P:translation"/>
    <property type="evidence" value="ECO:0007669"/>
    <property type="project" value="InterPro"/>
</dbReference>
<dbReference type="InterPro" id="IPR000529">
    <property type="entry name" value="Ribosomal_bS6"/>
</dbReference>
<evidence type="ECO:0000313" key="2">
    <source>
        <dbReference type="EMBL" id="KDQ21726.1"/>
    </source>
</evidence>
<dbReference type="SUPFAM" id="SSF54995">
    <property type="entry name" value="Ribosomal protein S6"/>
    <property type="match status" value="1"/>
</dbReference>
<dbReference type="HOGENOM" id="CLU_126331_2_1_1"/>
<dbReference type="PANTHER" id="PTHR21011">
    <property type="entry name" value="MITOCHONDRIAL 28S RIBOSOMAL PROTEIN S6"/>
    <property type="match status" value="1"/>
</dbReference>
<dbReference type="STRING" id="930990.A0A067ND57"/>
<organism evidence="2 3">
    <name type="scientific">Botryobasidium botryosum (strain FD-172 SS1)</name>
    <dbReference type="NCBI Taxonomy" id="930990"/>
    <lineage>
        <taxon>Eukaryota</taxon>
        <taxon>Fungi</taxon>
        <taxon>Dikarya</taxon>
        <taxon>Basidiomycota</taxon>
        <taxon>Agaricomycotina</taxon>
        <taxon>Agaricomycetes</taxon>
        <taxon>Cantharellales</taxon>
        <taxon>Botryobasidiaceae</taxon>
        <taxon>Botryobasidium</taxon>
    </lineage>
</organism>
<dbReference type="InterPro" id="IPR035980">
    <property type="entry name" value="Ribosomal_bS6_sf"/>
</dbReference>
<comment type="similarity">
    <text evidence="1">Belongs to the bacterial ribosomal protein bS6 family.</text>
</comment>
<sequence length="118" mass="13899">MPLYELFCISTHFAEYRHIKDLVRTTATQVIKNGGVVRTLDYWGTRQLPHRMRRHQQWHGAGDYWSMHYDASPKLMNAVVEQLRQDPRVIRWTTLKRGEAVKDVVGFQESTITRLSSK</sequence>
<evidence type="ECO:0008006" key="4">
    <source>
        <dbReference type="Google" id="ProtNLM"/>
    </source>
</evidence>
<dbReference type="InParanoid" id="A0A067ND57"/>
<dbReference type="FunCoup" id="A0A067ND57">
    <property type="interactions" value="119"/>
</dbReference>
<dbReference type="OrthoDB" id="10259681at2759"/>
<keyword evidence="3" id="KW-1185">Reference proteome</keyword>
<evidence type="ECO:0000313" key="3">
    <source>
        <dbReference type="Proteomes" id="UP000027195"/>
    </source>
</evidence>
<dbReference type="Proteomes" id="UP000027195">
    <property type="component" value="Unassembled WGS sequence"/>
</dbReference>
<dbReference type="GO" id="GO:0070181">
    <property type="term" value="F:small ribosomal subunit rRNA binding"/>
    <property type="evidence" value="ECO:0007669"/>
    <property type="project" value="TreeGrafter"/>
</dbReference>
<name>A0A067ND57_BOTB1</name>
<dbReference type="GO" id="GO:0003735">
    <property type="term" value="F:structural constituent of ribosome"/>
    <property type="evidence" value="ECO:0007669"/>
    <property type="project" value="InterPro"/>
</dbReference>
<dbReference type="InterPro" id="IPR014717">
    <property type="entry name" value="Transl_elong_EF1B/ribsomal_bS6"/>
</dbReference>
<gene>
    <name evidence="2" type="ORF">BOTBODRAFT_150661</name>
</gene>
<dbReference type="EMBL" id="KL198016">
    <property type="protein sequence ID" value="KDQ21726.1"/>
    <property type="molecule type" value="Genomic_DNA"/>
</dbReference>